<proteinExistence type="predicted"/>
<feature type="signal peptide" evidence="1">
    <location>
        <begin position="1"/>
        <end position="22"/>
    </location>
</feature>
<name>A0A914VVK4_9BILA</name>
<sequence length="97" mass="11104">MNKAKTLLVAVLVSALLAVCDAYVEQYDDDYVETLKKRGILQGFSVPVDLRDIATAARKIRAEDDGGQWSRDRRRLPKSLIRAITSEKAQNRFKFRY</sequence>
<evidence type="ECO:0000313" key="3">
    <source>
        <dbReference type="WBParaSite" id="PSAMB.scaffold2564size22534.g18337.t1"/>
    </source>
</evidence>
<feature type="chain" id="PRO_5037411775" evidence="1">
    <location>
        <begin position="23"/>
        <end position="97"/>
    </location>
</feature>
<keyword evidence="2" id="KW-1185">Reference proteome</keyword>
<dbReference type="Proteomes" id="UP000887566">
    <property type="component" value="Unplaced"/>
</dbReference>
<dbReference type="WBParaSite" id="PSAMB.scaffold2564size22534.g18337.t1">
    <property type="protein sequence ID" value="PSAMB.scaffold2564size22534.g18337.t1"/>
    <property type="gene ID" value="PSAMB.scaffold2564size22534.g18337"/>
</dbReference>
<reference evidence="3" key="1">
    <citation type="submission" date="2022-11" db="UniProtKB">
        <authorList>
            <consortium name="WormBaseParasite"/>
        </authorList>
    </citation>
    <scope>IDENTIFICATION</scope>
</reference>
<evidence type="ECO:0000256" key="1">
    <source>
        <dbReference type="SAM" id="SignalP"/>
    </source>
</evidence>
<protein>
    <submittedName>
        <fullName evidence="3">Uncharacterized protein</fullName>
    </submittedName>
</protein>
<evidence type="ECO:0000313" key="2">
    <source>
        <dbReference type="Proteomes" id="UP000887566"/>
    </source>
</evidence>
<organism evidence="2 3">
    <name type="scientific">Plectus sambesii</name>
    <dbReference type="NCBI Taxonomy" id="2011161"/>
    <lineage>
        <taxon>Eukaryota</taxon>
        <taxon>Metazoa</taxon>
        <taxon>Ecdysozoa</taxon>
        <taxon>Nematoda</taxon>
        <taxon>Chromadorea</taxon>
        <taxon>Plectida</taxon>
        <taxon>Plectina</taxon>
        <taxon>Plectoidea</taxon>
        <taxon>Plectidae</taxon>
        <taxon>Plectus</taxon>
    </lineage>
</organism>
<dbReference type="AlphaFoldDB" id="A0A914VVK4"/>
<accession>A0A914VVK4</accession>
<keyword evidence="1" id="KW-0732">Signal</keyword>